<dbReference type="Proteomes" id="UP000724874">
    <property type="component" value="Unassembled WGS sequence"/>
</dbReference>
<name>A0A9P5NJ06_GYMJU</name>
<evidence type="ECO:0000313" key="2">
    <source>
        <dbReference type="Proteomes" id="UP000724874"/>
    </source>
</evidence>
<protein>
    <submittedName>
        <fullName evidence="1">Uncharacterized protein</fullName>
    </submittedName>
</protein>
<evidence type="ECO:0000313" key="1">
    <source>
        <dbReference type="EMBL" id="KAF8887940.1"/>
    </source>
</evidence>
<gene>
    <name evidence="1" type="ORF">CPB84DRAFT_1478990</name>
</gene>
<accession>A0A9P5NJ06</accession>
<dbReference type="AlphaFoldDB" id="A0A9P5NJ06"/>
<keyword evidence="2" id="KW-1185">Reference proteome</keyword>
<dbReference type="EMBL" id="JADNYJ010000087">
    <property type="protein sequence ID" value="KAF8887940.1"/>
    <property type="molecule type" value="Genomic_DNA"/>
</dbReference>
<organism evidence="1 2">
    <name type="scientific">Gymnopilus junonius</name>
    <name type="common">Spectacular rustgill mushroom</name>
    <name type="synonym">Gymnopilus spectabilis subsp. junonius</name>
    <dbReference type="NCBI Taxonomy" id="109634"/>
    <lineage>
        <taxon>Eukaryota</taxon>
        <taxon>Fungi</taxon>
        <taxon>Dikarya</taxon>
        <taxon>Basidiomycota</taxon>
        <taxon>Agaricomycotina</taxon>
        <taxon>Agaricomycetes</taxon>
        <taxon>Agaricomycetidae</taxon>
        <taxon>Agaricales</taxon>
        <taxon>Agaricineae</taxon>
        <taxon>Hymenogastraceae</taxon>
        <taxon>Gymnopilus</taxon>
    </lineage>
</organism>
<sequence>MNSSRTTVKCNGSELRFQMIPANKTNYGCLFACPASHRSPLIAVHGLITARRLLINIVLATSEVARWNENFFPVLFASKEPSRIVECHSTFSFWISTQYPDWFIFLWLDLCRIRFDSTDDIRQEEPMCLSLSTTMSELTFPFSFLFASPFYAPQQTVMTSVLPLNLVAGWVNDDNASHPIGSIPIVLVYAGSSK</sequence>
<reference evidence="1" key="1">
    <citation type="submission" date="2020-11" db="EMBL/GenBank/DDBJ databases">
        <authorList>
            <consortium name="DOE Joint Genome Institute"/>
            <person name="Ahrendt S."/>
            <person name="Riley R."/>
            <person name="Andreopoulos W."/>
            <person name="LaButti K."/>
            <person name="Pangilinan J."/>
            <person name="Ruiz-duenas F.J."/>
            <person name="Barrasa J.M."/>
            <person name="Sanchez-Garcia M."/>
            <person name="Camarero S."/>
            <person name="Miyauchi S."/>
            <person name="Serrano A."/>
            <person name="Linde D."/>
            <person name="Babiker R."/>
            <person name="Drula E."/>
            <person name="Ayuso-Fernandez I."/>
            <person name="Pacheco R."/>
            <person name="Padilla G."/>
            <person name="Ferreira P."/>
            <person name="Barriuso J."/>
            <person name="Kellner H."/>
            <person name="Castanera R."/>
            <person name="Alfaro M."/>
            <person name="Ramirez L."/>
            <person name="Pisabarro A.G."/>
            <person name="Kuo A."/>
            <person name="Tritt A."/>
            <person name="Lipzen A."/>
            <person name="He G."/>
            <person name="Yan M."/>
            <person name="Ng V."/>
            <person name="Cullen D."/>
            <person name="Martin F."/>
            <person name="Rosso M.-N."/>
            <person name="Henrissat B."/>
            <person name="Hibbett D."/>
            <person name="Martinez A.T."/>
            <person name="Grigoriev I.V."/>
        </authorList>
    </citation>
    <scope>NUCLEOTIDE SEQUENCE</scope>
    <source>
        <strain evidence="1">AH 44721</strain>
    </source>
</reference>
<proteinExistence type="predicted"/>
<comment type="caution">
    <text evidence="1">The sequence shown here is derived from an EMBL/GenBank/DDBJ whole genome shotgun (WGS) entry which is preliminary data.</text>
</comment>